<comment type="caution">
    <text evidence="1">The sequence shown here is derived from an EMBL/GenBank/DDBJ whole genome shotgun (WGS) entry which is preliminary data.</text>
</comment>
<keyword evidence="2" id="KW-1185">Reference proteome</keyword>
<proteinExistence type="predicted"/>
<evidence type="ECO:0000313" key="1">
    <source>
        <dbReference type="EMBL" id="GBN63352.1"/>
    </source>
</evidence>
<sequence>MQTGQTDSSIYLDDQKRPDSLSWNILKIKFWRKCTDQLNFRTLLRESIFCISSEDKWLLQVFYRSLNELEEGLLEDWLLLLISESNKLKESVENRCHQCIAPKG</sequence>
<evidence type="ECO:0000313" key="2">
    <source>
        <dbReference type="Proteomes" id="UP000499080"/>
    </source>
</evidence>
<accession>A0A4Y2QJ64</accession>
<gene>
    <name evidence="1" type="ORF">AVEN_101127_1</name>
</gene>
<reference evidence="1 2" key="1">
    <citation type="journal article" date="2019" name="Sci. Rep.">
        <title>Orb-weaving spider Araneus ventricosus genome elucidates the spidroin gene catalogue.</title>
        <authorList>
            <person name="Kono N."/>
            <person name="Nakamura H."/>
            <person name="Ohtoshi R."/>
            <person name="Moran D.A.P."/>
            <person name="Shinohara A."/>
            <person name="Yoshida Y."/>
            <person name="Fujiwara M."/>
            <person name="Mori M."/>
            <person name="Tomita M."/>
            <person name="Arakawa K."/>
        </authorList>
    </citation>
    <scope>NUCLEOTIDE SEQUENCE [LARGE SCALE GENOMIC DNA]</scope>
</reference>
<dbReference type="Proteomes" id="UP000499080">
    <property type="component" value="Unassembled WGS sequence"/>
</dbReference>
<dbReference type="AlphaFoldDB" id="A0A4Y2QJ64"/>
<name>A0A4Y2QJ64_ARAVE</name>
<dbReference type="EMBL" id="BGPR01014024">
    <property type="protein sequence ID" value="GBN63352.1"/>
    <property type="molecule type" value="Genomic_DNA"/>
</dbReference>
<protein>
    <submittedName>
        <fullName evidence="1">Uncharacterized protein</fullName>
    </submittedName>
</protein>
<organism evidence="1 2">
    <name type="scientific">Araneus ventricosus</name>
    <name type="common">Orbweaver spider</name>
    <name type="synonym">Epeira ventricosa</name>
    <dbReference type="NCBI Taxonomy" id="182803"/>
    <lineage>
        <taxon>Eukaryota</taxon>
        <taxon>Metazoa</taxon>
        <taxon>Ecdysozoa</taxon>
        <taxon>Arthropoda</taxon>
        <taxon>Chelicerata</taxon>
        <taxon>Arachnida</taxon>
        <taxon>Araneae</taxon>
        <taxon>Araneomorphae</taxon>
        <taxon>Entelegynae</taxon>
        <taxon>Araneoidea</taxon>
        <taxon>Araneidae</taxon>
        <taxon>Araneus</taxon>
    </lineage>
</organism>